<organism evidence="4 5">
    <name type="scientific">Dillenia turbinata</name>
    <dbReference type="NCBI Taxonomy" id="194707"/>
    <lineage>
        <taxon>Eukaryota</taxon>
        <taxon>Viridiplantae</taxon>
        <taxon>Streptophyta</taxon>
        <taxon>Embryophyta</taxon>
        <taxon>Tracheophyta</taxon>
        <taxon>Spermatophyta</taxon>
        <taxon>Magnoliopsida</taxon>
        <taxon>eudicotyledons</taxon>
        <taxon>Gunneridae</taxon>
        <taxon>Pentapetalae</taxon>
        <taxon>Dilleniales</taxon>
        <taxon>Dilleniaceae</taxon>
        <taxon>Dillenia</taxon>
    </lineage>
</organism>
<proteinExistence type="inferred from homology"/>
<keyword evidence="5" id="KW-1185">Reference proteome</keyword>
<comment type="similarity">
    <text evidence="1">Belongs to the GeBP family.</text>
</comment>
<evidence type="ECO:0000313" key="5">
    <source>
        <dbReference type="Proteomes" id="UP001370490"/>
    </source>
</evidence>
<feature type="domain" description="Glabrous enhancer-binding protein-like DBD" evidence="3">
    <location>
        <begin position="152"/>
        <end position="235"/>
    </location>
</feature>
<gene>
    <name evidence="4" type="ORF">RJ641_034538</name>
</gene>
<accession>A0AAN8ZHP5</accession>
<dbReference type="PANTHER" id="PTHR31662:SF33">
    <property type="entry name" value="DNA-BINDING STOREKEEPER PROTEIN TRANSCRIPTIONAL REGULATOR-LIKE PROTEIN"/>
    <property type="match status" value="1"/>
</dbReference>
<dbReference type="AlphaFoldDB" id="A0AAN8ZHP5"/>
<dbReference type="Pfam" id="PF04504">
    <property type="entry name" value="GeBP-like_DBD"/>
    <property type="match status" value="1"/>
</dbReference>
<dbReference type="PANTHER" id="PTHR31662">
    <property type="entry name" value="BNAANNG10740D PROTEIN-RELATED"/>
    <property type="match status" value="1"/>
</dbReference>
<evidence type="ECO:0000256" key="2">
    <source>
        <dbReference type="SAM" id="MobiDB-lite"/>
    </source>
</evidence>
<protein>
    <submittedName>
        <fullName evidence="4">GLABROUS1 enhancer-binding protein family</fullName>
    </submittedName>
</protein>
<dbReference type="InterPro" id="IPR053932">
    <property type="entry name" value="GeBP-like_DBD"/>
</dbReference>
<reference evidence="4 5" key="1">
    <citation type="submission" date="2023-12" db="EMBL/GenBank/DDBJ databases">
        <title>A high-quality genome assembly for Dillenia turbinata (Dilleniales).</title>
        <authorList>
            <person name="Chanderbali A."/>
        </authorList>
    </citation>
    <scope>NUCLEOTIDE SEQUENCE [LARGE SCALE GENOMIC DNA]</scope>
    <source>
        <strain evidence="4">LSX21</strain>
        <tissue evidence="4">Leaf</tissue>
    </source>
</reference>
<dbReference type="InterPro" id="IPR007592">
    <property type="entry name" value="GEBP"/>
</dbReference>
<feature type="region of interest" description="Disordered" evidence="2">
    <location>
        <begin position="1"/>
        <end position="49"/>
    </location>
</feature>
<evidence type="ECO:0000259" key="3">
    <source>
        <dbReference type="Pfam" id="PF04504"/>
    </source>
</evidence>
<evidence type="ECO:0000256" key="1">
    <source>
        <dbReference type="ARBA" id="ARBA00010820"/>
    </source>
</evidence>
<dbReference type="GO" id="GO:0005634">
    <property type="term" value="C:nucleus"/>
    <property type="evidence" value="ECO:0007669"/>
    <property type="project" value="TreeGrafter"/>
</dbReference>
<evidence type="ECO:0000313" key="4">
    <source>
        <dbReference type="EMBL" id="KAK6934383.1"/>
    </source>
</evidence>
<feature type="region of interest" description="Disordered" evidence="2">
    <location>
        <begin position="239"/>
        <end position="263"/>
    </location>
</feature>
<sequence length="375" mass="44763">MGKTETDGSPLRQRRISGSSPFTAPINIKQENYQEEEEYHEDTRGEDFEDIEKYQKQLPRRRKGKKFRTTVPSAIHRRLYAYLGLVNSEDEIYIEDNAHHPTPQHLISENPYSLKRSRDSVSKHDPQKKKKVFHEYYHKNQVSNNQSSDILDDLTILKGILECPYVDSHDPKKNLPELHEYIKDSLHVKFSEDELAERTRKLENSFYWYVDRKGKNARFRVPIKGEIFELSKRIWRQSSDDKEKPEELDKGKKSAVERQREGSMKELEALRRMIKMEESDKKMRTWHADRMVMEKMDERRKKPRAYGLDFTWKSNMEELEEKVRLCKEEGLMLMQDVRKRNQRKQRLEEVARVRNRITTELFGDAAAQHSSTEED</sequence>
<dbReference type="EMBL" id="JBAMMX010000008">
    <property type="protein sequence ID" value="KAK6934383.1"/>
    <property type="molecule type" value="Genomic_DNA"/>
</dbReference>
<dbReference type="Proteomes" id="UP001370490">
    <property type="component" value="Unassembled WGS sequence"/>
</dbReference>
<name>A0AAN8ZHP5_9MAGN</name>
<comment type="caution">
    <text evidence="4">The sequence shown here is derived from an EMBL/GenBank/DDBJ whole genome shotgun (WGS) entry which is preliminary data.</text>
</comment>
<dbReference type="GO" id="GO:0006355">
    <property type="term" value="P:regulation of DNA-templated transcription"/>
    <property type="evidence" value="ECO:0007669"/>
    <property type="project" value="InterPro"/>
</dbReference>